<dbReference type="PRINTS" id="PR00033">
    <property type="entry name" value="HTHASNC"/>
</dbReference>
<dbReference type="SMART" id="SM00344">
    <property type="entry name" value="HTH_ASNC"/>
    <property type="match status" value="1"/>
</dbReference>
<dbReference type="SUPFAM" id="SSF46785">
    <property type="entry name" value="Winged helix' DNA-binding domain"/>
    <property type="match status" value="1"/>
</dbReference>
<dbReference type="GO" id="GO:0043200">
    <property type="term" value="P:response to amino acid"/>
    <property type="evidence" value="ECO:0007669"/>
    <property type="project" value="TreeGrafter"/>
</dbReference>
<evidence type="ECO:0000259" key="4">
    <source>
        <dbReference type="PROSITE" id="PS50956"/>
    </source>
</evidence>
<dbReference type="CDD" id="cd00090">
    <property type="entry name" value="HTH_ARSR"/>
    <property type="match status" value="1"/>
</dbReference>
<protein>
    <submittedName>
        <fullName evidence="5">ArsR family transcriptional regulator</fullName>
    </submittedName>
</protein>
<feature type="domain" description="HTH asnC-type" evidence="4">
    <location>
        <begin position="7"/>
        <end position="70"/>
    </location>
</feature>
<dbReference type="SUPFAM" id="SSF54909">
    <property type="entry name" value="Dimeric alpha+beta barrel"/>
    <property type="match status" value="1"/>
</dbReference>
<sequence length="159" mass="17813">MIGAMKLDSIDLRILDILQQDATQQVADIAAQVGLSTTPCWRRIQRLKEAGVITRQVALLDAQKVNVGVTVFVSVRTNQHSQAWFDTFKATVQAIPEVVEFYRMSGDVDYLLRVVVPDIAAYDRVYKRLIAGTQLHDVSSSFAMEELKLTTALPLSYVR</sequence>
<accession>A0A254N424</accession>
<gene>
    <name evidence="5" type="ORF">CDO81_19690</name>
</gene>
<dbReference type="InterPro" id="IPR019888">
    <property type="entry name" value="Tscrpt_reg_AsnC-like"/>
</dbReference>
<keyword evidence="6" id="KW-1185">Reference proteome</keyword>
<dbReference type="InterPro" id="IPR000485">
    <property type="entry name" value="AsnC-type_HTH_dom"/>
</dbReference>
<dbReference type="PANTHER" id="PTHR30154:SF17">
    <property type="entry name" value="DNA-BINDING TRANSCRIPTIONAL ACTIVATOR DECR"/>
    <property type="match status" value="1"/>
</dbReference>
<evidence type="ECO:0000256" key="2">
    <source>
        <dbReference type="ARBA" id="ARBA00023125"/>
    </source>
</evidence>
<dbReference type="EMBL" id="NISI01000009">
    <property type="protein sequence ID" value="OWR02414.1"/>
    <property type="molecule type" value="Genomic_DNA"/>
</dbReference>
<dbReference type="PANTHER" id="PTHR30154">
    <property type="entry name" value="LEUCINE-RESPONSIVE REGULATORY PROTEIN"/>
    <property type="match status" value="1"/>
</dbReference>
<dbReference type="PROSITE" id="PS50956">
    <property type="entry name" value="HTH_ASNC_2"/>
    <property type="match status" value="1"/>
</dbReference>
<name>A0A254N424_9BURK</name>
<comment type="caution">
    <text evidence="5">The sequence shown here is derived from an EMBL/GenBank/DDBJ whole genome shotgun (WGS) entry which is preliminary data.</text>
</comment>
<dbReference type="Gene3D" id="1.10.10.10">
    <property type="entry name" value="Winged helix-like DNA-binding domain superfamily/Winged helix DNA-binding domain"/>
    <property type="match status" value="1"/>
</dbReference>
<dbReference type="OrthoDB" id="8526125at2"/>
<evidence type="ECO:0000313" key="5">
    <source>
        <dbReference type="EMBL" id="OWR02414.1"/>
    </source>
</evidence>
<evidence type="ECO:0000313" key="6">
    <source>
        <dbReference type="Proteomes" id="UP000197446"/>
    </source>
</evidence>
<dbReference type="InterPro" id="IPR036390">
    <property type="entry name" value="WH_DNA-bd_sf"/>
</dbReference>
<dbReference type="Gene3D" id="3.30.70.920">
    <property type="match status" value="1"/>
</dbReference>
<keyword evidence="2" id="KW-0238">DNA-binding</keyword>
<dbReference type="GO" id="GO:0006355">
    <property type="term" value="P:regulation of DNA-templated transcription"/>
    <property type="evidence" value="ECO:0007669"/>
    <property type="project" value="UniProtKB-ARBA"/>
</dbReference>
<reference evidence="5 6" key="1">
    <citation type="journal article" date="2007" name="Int. J. Syst. Evol. Microbiol.">
        <title>Description of Pelomonas aquatica sp. nov. and Pelomonas puraquae sp. nov., isolated from industrial and haemodialysis water.</title>
        <authorList>
            <person name="Gomila M."/>
            <person name="Bowien B."/>
            <person name="Falsen E."/>
            <person name="Moore E.R."/>
            <person name="Lalucat J."/>
        </authorList>
    </citation>
    <scope>NUCLEOTIDE SEQUENCE [LARGE SCALE GENOMIC DNA]</scope>
    <source>
        <strain evidence="5 6">CCUG 52769</strain>
    </source>
</reference>
<dbReference type="AlphaFoldDB" id="A0A254N424"/>
<dbReference type="Pfam" id="PF13412">
    <property type="entry name" value="HTH_24"/>
    <property type="match status" value="1"/>
</dbReference>
<evidence type="ECO:0000256" key="3">
    <source>
        <dbReference type="ARBA" id="ARBA00023163"/>
    </source>
</evidence>
<dbReference type="GO" id="GO:0043565">
    <property type="term" value="F:sequence-specific DNA binding"/>
    <property type="evidence" value="ECO:0007669"/>
    <property type="project" value="InterPro"/>
</dbReference>
<dbReference type="InterPro" id="IPR019887">
    <property type="entry name" value="Tscrpt_reg_AsnC/Lrp_C"/>
</dbReference>
<proteinExistence type="predicted"/>
<dbReference type="GO" id="GO:0005829">
    <property type="term" value="C:cytosol"/>
    <property type="evidence" value="ECO:0007669"/>
    <property type="project" value="TreeGrafter"/>
</dbReference>
<keyword evidence="1" id="KW-0805">Transcription regulation</keyword>
<dbReference type="InterPro" id="IPR011008">
    <property type="entry name" value="Dimeric_a/b-barrel"/>
</dbReference>
<dbReference type="Proteomes" id="UP000197446">
    <property type="component" value="Unassembled WGS sequence"/>
</dbReference>
<organism evidence="5 6">
    <name type="scientific">Roseateles puraquae</name>
    <dbReference type="NCBI Taxonomy" id="431059"/>
    <lineage>
        <taxon>Bacteria</taxon>
        <taxon>Pseudomonadati</taxon>
        <taxon>Pseudomonadota</taxon>
        <taxon>Betaproteobacteria</taxon>
        <taxon>Burkholderiales</taxon>
        <taxon>Sphaerotilaceae</taxon>
        <taxon>Roseateles</taxon>
    </lineage>
</organism>
<dbReference type="InterPro" id="IPR011991">
    <property type="entry name" value="ArsR-like_HTH"/>
</dbReference>
<keyword evidence="3" id="KW-0804">Transcription</keyword>
<evidence type="ECO:0000256" key="1">
    <source>
        <dbReference type="ARBA" id="ARBA00023015"/>
    </source>
</evidence>
<dbReference type="InterPro" id="IPR036388">
    <property type="entry name" value="WH-like_DNA-bd_sf"/>
</dbReference>
<dbReference type="Pfam" id="PF01037">
    <property type="entry name" value="AsnC_trans_reg"/>
    <property type="match status" value="1"/>
</dbReference>